<dbReference type="EMBL" id="JANFZH010000019">
    <property type="protein sequence ID" value="MCQ4840114.1"/>
    <property type="molecule type" value="Genomic_DNA"/>
</dbReference>
<name>A0ABT1RZK0_9FIRM</name>
<evidence type="ECO:0000256" key="8">
    <source>
        <dbReference type="HAMAP-Rule" id="MF_00440"/>
    </source>
</evidence>
<dbReference type="NCBIfam" id="TIGR00244">
    <property type="entry name" value="transcriptional regulator NrdR"/>
    <property type="match status" value="1"/>
</dbReference>
<comment type="caution">
    <text evidence="10">The sequence shown here is derived from an EMBL/GenBank/DDBJ whole genome shotgun (WGS) entry which is preliminary data.</text>
</comment>
<dbReference type="InterPro" id="IPR003796">
    <property type="entry name" value="RNR_NrdR-like"/>
</dbReference>
<reference evidence="10 11" key="1">
    <citation type="submission" date="2022-06" db="EMBL/GenBank/DDBJ databases">
        <title>Isolation of gut microbiota from human fecal samples.</title>
        <authorList>
            <person name="Pamer E.G."/>
            <person name="Barat B."/>
            <person name="Waligurski E."/>
            <person name="Medina S."/>
            <person name="Paddock L."/>
            <person name="Mostad J."/>
        </authorList>
    </citation>
    <scope>NUCLEOTIDE SEQUENCE [LARGE SCALE GENOMIC DNA]</scope>
    <source>
        <strain evidence="10 11">DFI.9.73</strain>
    </source>
</reference>
<evidence type="ECO:0000259" key="9">
    <source>
        <dbReference type="PROSITE" id="PS51161"/>
    </source>
</evidence>
<evidence type="ECO:0000313" key="11">
    <source>
        <dbReference type="Proteomes" id="UP001524473"/>
    </source>
</evidence>
<keyword evidence="8" id="KW-0479">Metal-binding</keyword>
<keyword evidence="1 8" id="KW-0678">Repressor</keyword>
<dbReference type="HAMAP" id="MF_00440">
    <property type="entry name" value="NrdR"/>
    <property type="match status" value="1"/>
</dbReference>
<dbReference type="PANTHER" id="PTHR30455">
    <property type="entry name" value="TRANSCRIPTIONAL REPRESSOR NRDR"/>
    <property type="match status" value="1"/>
</dbReference>
<feature type="zinc finger region" evidence="8">
    <location>
        <begin position="3"/>
        <end position="34"/>
    </location>
</feature>
<dbReference type="RefSeq" id="WP_066867187.1">
    <property type="nucleotide sequence ID" value="NZ_CABKVV010000014.1"/>
</dbReference>
<accession>A0ABT1RZK0</accession>
<keyword evidence="4 8" id="KW-0067">ATP-binding</keyword>
<keyword evidence="8" id="KW-0863">Zinc-finger</keyword>
<keyword evidence="7 8" id="KW-0804">Transcription</keyword>
<keyword evidence="11" id="KW-1185">Reference proteome</keyword>
<evidence type="ECO:0000256" key="3">
    <source>
        <dbReference type="ARBA" id="ARBA00022833"/>
    </source>
</evidence>
<keyword evidence="3 8" id="KW-0862">Zinc</keyword>
<keyword evidence="6 8" id="KW-0238">DNA-binding</keyword>
<dbReference type="Pfam" id="PF03477">
    <property type="entry name" value="ATP-cone"/>
    <property type="match status" value="1"/>
</dbReference>
<protein>
    <recommendedName>
        <fullName evidence="8">Transcriptional repressor NrdR</fullName>
    </recommendedName>
</protein>
<comment type="cofactor">
    <cofactor evidence="8">
        <name>Zn(2+)</name>
        <dbReference type="ChEBI" id="CHEBI:29105"/>
    </cofactor>
    <text evidence="8">Binds 1 zinc ion.</text>
</comment>
<feature type="domain" description="ATP-cone" evidence="9">
    <location>
        <begin position="49"/>
        <end position="139"/>
    </location>
</feature>
<dbReference type="PROSITE" id="PS51161">
    <property type="entry name" value="ATP_CONE"/>
    <property type="match status" value="1"/>
</dbReference>
<gene>
    <name evidence="8 10" type="primary">nrdR</name>
    <name evidence="10" type="ORF">NE695_09325</name>
</gene>
<comment type="similarity">
    <text evidence="8">Belongs to the NrdR family.</text>
</comment>
<evidence type="ECO:0000256" key="6">
    <source>
        <dbReference type="ARBA" id="ARBA00023125"/>
    </source>
</evidence>
<keyword evidence="5 8" id="KW-0805">Transcription regulation</keyword>
<dbReference type="GeneID" id="90533794"/>
<proteinExistence type="inferred from homology"/>
<evidence type="ECO:0000256" key="2">
    <source>
        <dbReference type="ARBA" id="ARBA00022741"/>
    </source>
</evidence>
<evidence type="ECO:0000256" key="1">
    <source>
        <dbReference type="ARBA" id="ARBA00022491"/>
    </source>
</evidence>
<dbReference type="Proteomes" id="UP001524473">
    <property type="component" value="Unassembled WGS sequence"/>
</dbReference>
<sequence length="153" mass="17983">MKCPFCGYSESRVIDSRPTDEGERIRRRRECLKCSKRFTTYEIIENVPIVVIKKDKSRETFDRNKLLSGLLRACEKRPVSIDTLERIVDEIETLLQNSLDREVSSQRIGTYAMEKLKTVDEVAYVRFASVYRQFKDINSFMEELSKIINSKKD</sequence>
<dbReference type="InterPro" id="IPR055173">
    <property type="entry name" value="NrdR-like_N"/>
</dbReference>
<dbReference type="PANTHER" id="PTHR30455:SF2">
    <property type="entry name" value="TRANSCRIPTIONAL REPRESSOR NRDR"/>
    <property type="match status" value="1"/>
</dbReference>
<dbReference type="InterPro" id="IPR005144">
    <property type="entry name" value="ATP-cone_dom"/>
</dbReference>
<evidence type="ECO:0000256" key="5">
    <source>
        <dbReference type="ARBA" id="ARBA00023015"/>
    </source>
</evidence>
<comment type="function">
    <text evidence="8">Negatively regulates transcription of bacterial ribonucleotide reductase nrd genes and operons by binding to NrdR-boxes.</text>
</comment>
<keyword evidence="2 8" id="KW-0547">Nucleotide-binding</keyword>
<evidence type="ECO:0000313" key="10">
    <source>
        <dbReference type="EMBL" id="MCQ4840114.1"/>
    </source>
</evidence>
<dbReference type="Pfam" id="PF22811">
    <property type="entry name" value="Zn_ribbon_NrdR"/>
    <property type="match status" value="1"/>
</dbReference>
<organism evidence="10 11">
    <name type="scientific">Neglectibacter timonensis</name>
    <dbReference type="NCBI Taxonomy" id="1776382"/>
    <lineage>
        <taxon>Bacteria</taxon>
        <taxon>Bacillati</taxon>
        <taxon>Bacillota</taxon>
        <taxon>Clostridia</taxon>
        <taxon>Eubacteriales</taxon>
        <taxon>Oscillospiraceae</taxon>
        <taxon>Neglectibacter</taxon>
    </lineage>
</organism>
<evidence type="ECO:0000256" key="7">
    <source>
        <dbReference type="ARBA" id="ARBA00023163"/>
    </source>
</evidence>
<evidence type="ECO:0000256" key="4">
    <source>
        <dbReference type="ARBA" id="ARBA00022840"/>
    </source>
</evidence>